<dbReference type="PANTHER" id="PTHR13774">
    <property type="entry name" value="PHENAZINE BIOSYNTHESIS PROTEIN"/>
    <property type="match status" value="1"/>
</dbReference>
<sequence length="635" mass="67781">MSSLLIASLDSQQDALTYALLSICTRHDAALSPAWSSQVDAFTAEPFKGNPAAVCLLLDAAKAADEQWMQSVAAEFNLSETAFLFRDSSPAAPRFQLRWFTPAAEVELCGHATLASAHFLFTSVLAEHETLIEFATKSGILTAKKVAAPASAVASGEGKLFIELDFPMIDLVDCHPAELPSIPESLKGASVVSVHKSTTACDLIVILLFLTSVVPCFNVELSSGKEVADIIPNIHEIKKCSGRGVIFTGPAPAGSGFDFFTRFFCPKFGVDEDPVCGSAHCVLAPYWGGKLGKQKLTAFQVCISTERNIIPGAGTFRQESANSGGSCYCDDWYPPSIAAPHASRFEGQQSMNLPAILWPFLFVDNGKIKATNAEEVLRGVTLTPWVVVAGGRLHGRAVQGNPAAVCVLEDAALAAHARWMQAVATEFNVSQTAFLLRDSSSAAAAPRFGLRWFTPNIEVALCGHATLASAHYLFTSVLAEHEALIEFSTKSGILTAKKVPAPAGAGVSGEGKLFIELDLPMIDFVECDEAELPSLPETLNGVPVVSVELSSGKEVADIIPNIHEIKKCSGRGVIFTGPAPDGSGYDFFTRFFCPKFNIDEVSPRSGILYLELEAAARRVRIQGEAVTVMTGTFLA</sequence>
<proteinExistence type="inferred from homology"/>
<comment type="similarity">
    <text evidence="1">Belongs to the PhzF family.</text>
</comment>
<reference evidence="3 4" key="1">
    <citation type="submission" date="2016-09" db="EMBL/GenBank/DDBJ databases">
        <title>The draft genome of Dichanthelium oligosanthes: A C3 panicoid grass species.</title>
        <authorList>
            <person name="Studer A.J."/>
            <person name="Schnable J.C."/>
            <person name="Brutnell T.P."/>
        </authorList>
    </citation>
    <scope>NUCLEOTIDE SEQUENCE [LARGE SCALE GENOMIC DNA]</scope>
    <source>
        <strain evidence="4">cv. Kellogg 1175</strain>
        <tissue evidence="3">Leaf</tissue>
    </source>
</reference>
<evidence type="ECO:0000313" key="4">
    <source>
        <dbReference type="Proteomes" id="UP000095767"/>
    </source>
</evidence>
<dbReference type="STRING" id="888268.A0A1E5VH16"/>
<name>A0A1E5VH16_9POAL</name>
<dbReference type="SUPFAM" id="SSF54506">
    <property type="entry name" value="Diaminopimelate epimerase-like"/>
    <property type="match status" value="2"/>
</dbReference>
<evidence type="ECO:0000313" key="3">
    <source>
        <dbReference type="EMBL" id="OEL24419.1"/>
    </source>
</evidence>
<dbReference type="AlphaFoldDB" id="A0A1E5VH16"/>
<dbReference type="EMBL" id="LWDX02039748">
    <property type="protein sequence ID" value="OEL24419.1"/>
    <property type="molecule type" value="Genomic_DNA"/>
</dbReference>
<dbReference type="Proteomes" id="UP000095767">
    <property type="component" value="Unassembled WGS sequence"/>
</dbReference>
<keyword evidence="4" id="KW-1185">Reference proteome</keyword>
<dbReference type="Pfam" id="PF02567">
    <property type="entry name" value="PhzC-PhzF"/>
    <property type="match status" value="2"/>
</dbReference>
<dbReference type="PANTHER" id="PTHR13774:SF17">
    <property type="entry name" value="PHENAZINE BIOSYNTHESIS-LIKE DOMAIN-CONTAINING PROTEIN"/>
    <property type="match status" value="1"/>
</dbReference>
<protein>
    <submittedName>
        <fullName evidence="3">Putative isomerase BH0283</fullName>
    </submittedName>
</protein>
<comment type="caution">
    <text evidence="3">The sequence shown here is derived from an EMBL/GenBank/DDBJ whole genome shotgun (WGS) entry which is preliminary data.</text>
</comment>
<dbReference type="InterPro" id="IPR003719">
    <property type="entry name" value="Phenazine_PhzF-like"/>
</dbReference>
<evidence type="ECO:0000256" key="1">
    <source>
        <dbReference type="ARBA" id="ARBA00008270"/>
    </source>
</evidence>
<dbReference type="OrthoDB" id="75169at2759"/>
<dbReference type="Gene3D" id="3.10.310.10">
    <property type="entry name" value="Diaminopimelate Epimerase, Chain A, domain 1"/>
    <property type="match status" value="4"/>
</dbReference>
<accession>A0A1E5VH16</accession>
<evidence type="ECO:0000256" key="2">
    <source>
        <dbReference type="ARBA" id="ARBA00023235"/>
    </source>
</evidence>
<organism evidence="3 4">
    <name type="scientific">Dichanthelium oligosanthes</name>
    <dbReference type="NCBI Taxonomy" id="888268"/>
    <lineage>
        <taxon>Eukaryota</taxon>
        <taxon>Viridiplantae</taxon>
        <taxon>Streptophyta</taxon>
        <taxon>Embryophyta</taxon>
        <taxon>Tracheophyta</taxon>
        <taxon>Spermatophyta</taxon>
        <taxon>Magnoliopsida</taxon>
        <taxon>Liliopsida</taxon>
        <taxon>Poales</taxon>
        <taxon>Poaceae</taxon>
        <taxon>PACMAD clade</taxon>
        <taxon>Panicoideae</taxon>
        <taxon>Panicodae</taxon>
        <taxon>Paniceae</taxon>
        <taxon>Dichantheliinae</taxon>
        <taxon>Dichanthelium</taxon>
    </lineage>
</organism>
<dbReference type="NCBIfam" id="TIGR00654">
    <property type="entry name" value="PhzF_family"/>
    <property type="match status" value="1"/>
</dbReference>
<dbReference type="GO" id="GO:0005737">
    <property type="term" value="C:cytoplasm"/>
    <property type="evidence" value="ECO:0007669"/>
    <property type="project" value="TreeGrafter"/>
</dbReference>
<keyword evidence="2 3" id="KW-0413">Isomerase</keyword>
<dbReference type="GO" id="GO:0016853">
    <property type="term" value="F:isomerase activity"/>
    <property type="evidence" value="ECO:0007669"/>
    <property type="project" value="UniProtKB-KW"/>
</dbReference>
<gene>
    <name evidence="3" type="ORF">BAE44_0014560</name>
</gene>